<dbReference type="Gene3D" id="3.40.630.30">
    <property type="match status" value="1"/>
</dbReference>
<dbReference type="SUPFAM" id="SSF55729">
    <property type="entry name" value="Acyl-CoA N-acyltransferases (Nat)"/>
    <property type="match status" value="1"/>
</dbReference>
<dbReference type="PANTHER" id="PTHR43877">
    <property type="entry name" value="AMINOALKYLPHOSPHONATE N-ACETYLTRANSFERASE-RELATED-RELATED"/>
    <property type="match status" value="1"/>
</dbReference>
<evidence type="ECO:0000313" key="5">
    <source>
        <dbReference type="Proteomes" id="UP000240996"/>
    </source>
</evidence>
<organism evidence="4 5">
    <name type="scientific">Sphingomonas aerolata</name>
    <dbReference type="NCBI Taxonomy" id="185951"/>
    <lineage>
        <taxon>Bacteria</taxon>
        <taxon>Pseudomonadati</taxon>
        <taxon>Pseudomonadota</taxon>
        <taxon>Alphaproteobacteria</taxon>
        <taxon>Sphingomonadales</taxon>
        <taxon>Sphingomonadaceae</taxon>
        <taxon>Sphingomonas</taxon>
    </lineage>
</organism>
<dbReference type="Pfam" id="PF00583">
    <property type="entry name" value="Acetyltransf_1"/>
    <property type="match status" value="1"/>
</dbReference>
<name>A0A2T4YSH9_9SPHN</name>
<evidence type="ECO:0000259" key="3">
    <source>
        <dbReference type="PROSITE" id="PS51186"/>
    </source>
</evidence>
<evidence type="ECO:0000256" key="2">
    <source>
        <dbReference type="ARBA" id="ARBA00023315"/>
    </source>
</evidence>
<keyword evidence="5" id="KW-1185">Reference proteome</keyword>
<dbReference type="InterPro" id="IPR000182">
    <property type="entry name" value="GNAT_dom"/>
</dbReference>
<proteinExistence type="predicted"/>
<dbReference type="InterPro" id="IPR016181">
    <property type="entry name" value="Acyl_CoA_acyltransferase"/>
</dbReference>
<keyword evidence="2" id="KW-0012">Acyltransferase</keyword>
<sequence length="155" mass="16869">MRIERDDLTRDAVVDLVALHQRAAHANSPPACVFALDLAGLRDPSVVVWSAWDGAGGESTLLGIVAVKPLDAGHCELKSMRTHPDHVRRGVGAALLDHATRHARDMGATRISLETGSNAAYAAARALYERAGFVRCKRFGSYPPSRFSRYYTLDL</sequence>
<dbReference type="InterPro" id="IPR050832">
    <property type="entry name" value="Bact_Acetyltransf"/>
</dbReference>
<dbReference type="Proteomes" id="UP000240996">
    <property type="component" value="Unassembled WGS sequence"/>
</dbReference>
<feature type="domain" description="N-acetyltransferase" evidence="3">
    <location>
        <begin position="3"/>
        <end position="155"/>
    </location>
</feature>
<dbReference type="PROSITE" id="PS51186">
    <property type="entry name" value="GNAT"/>
    <property type="match status" value="1"/>
</dbReference>
<dbReference type="AlphaFoldDB" id="A0A2T4YSH9"/>
<accession>A0A2T4YSH9</accession>
<dbReference type="EMBL" id="PZZN01000001">
    <property type="protein sequence ID" value="PTM46731.1"/>
    <property type="molecule type" value="Genomic_DNA"/>
</dbReference>
<dbReference type="GO" id="GO:0016747">
    <property type="term" value="F:acyltransferase activity, transferring groups other than amino-acyl groups"/>
    <property type="evidence" value="ECO:0007669"/>
    <property type="project" value="InterPro"/>
</dbReference>
<keyword evidence="1 4" id="KW-0808">Transferase</keyword>
<dbReference type="PANTHER" id="PTHR43877:SF5">
    <property type="entry name" value="BLL8307 PROTEIN"/>
    <property type="match status" value="1"/>
</dbReference>
<dbReference type="CDD" id="cd04301">
    <property type="entry name" value="NAT_SF"/>
    <property type="match status" value="1"/>
</dbReference>
<evidence type="ECO:0000256" key="1">
    <source>
        <dbReference type="ARBA" id="ARBA00022679"/>
    </source>
</evidence>
<gene>
    <name evidence="4" type="ORF">C8J24_0104</name>
</gene>
<dbReference type="RefSeq" id="WP_107929599.1">
    <property type="nucleotide sequence ID" value="NZ_PZZN01000001.1"/>
</dbReference>
<comment type="caution">
    <text evidence="4">The sequence shown here is derived from an EMBL/GenBank/DDBJ whole genome shotgun (WGS) entry which is preliminary data.</text>
</comment>
<reference evidence="4 5" key="1">
    <citation type="submission" date="2018-04" db="EMBL/GenBank/DDBJ databases">
        <title>Genomic Encyclopedia of Type Strains, Phase III (KMG-III): the genomes of soil and plant-associated and newly described type strains.</title>
        <authorList>
            <person name="Whitman W."/>
        </authorList>
    </citation>
    <scope>NUCLEOTIDE SEQUENCE [LARGE SCALE GENOMIC DNA]</scope>
    <source>
        <strain evidence="4 5">NW12</strain>
    </source>
</reference>
<evidence type="ECO:0000313" key="4">
    <source>
        <dbReference type="EMBL" id="PTM46731.1"/>
    </source>
</evidence>
<protein>
    <submittedName>
        <fullName evidence="4">Putative acetyltransferase</fullName>
    </submittedName>
</protein>